<comment type="caution">
    <text evidence="1">The sequence shown here is derived from an EMBL/GenBank/DDBJ whole genome shotgun (WGS) entry which is preliminary data.</text>
</comment>
<evidence type="ECO:0000313" key="2">
    <source>
        <dbReference type="Proteomes" id="UP001607302"/>
    </source>
</evidence>
<accession>A0ABD2AT35</accession>
<sequence length="115" mass="12560">MIKDTISNLSVNILLSNTSKEEQFHARLLFDIAFHCGLVRIPSSIRIGDKKSVDSGALGVVIKINILGVCAPAWGELEISRFKLQPLASKSTNLSVRVSLEIDLRDIANGFPDVL</sequence>
<protein>
    <submittedName>
        <fullName evidence="1">Uncharacterized protein</fullName>
    </submittedName>
</protein>
<dbReference type="AlphaFoldDB" id="A0ABD2AT35"/>
<evidence type="ECO:0000313" key="1">
    <source>
        <dbReference type="EMBL" id="KAL2722810.1"/>
    </source>
</evidence>
<proteinExistence type="predicted"/>
<name>A0ABD2AT35_VESSQ</name>
<dbReference type="EMBL" id="JAUDFV010000141">
    <property type="protein sequence ID" value="KAL2722810.1"/>
    <property type="molecule type" value="Genomic_DNA"/>
</dbReference>
<gene>
    <name evidence="1" type="ORF">V1478_009673</name>
</gene>
<dbReference type="Proteomes" id="UP001607302">
    <property type="component" value="Unassembled WGS sequence"/>
</dbReference>
<organism evidence="1 2">
    <name type="scientific">Vespula squamosa</name>
    <name type="common">Southern yellow jacket</name>
    <name type="synonym">Wasp</name>
    <dbReference type="NCBI Taxonomy" id="30214"/>
    <lineage>
        <taxon>Eukaryota</taxon>
        <taxon>Metazoa</taxon>
        <taxon>Ecdysozoa</taxon>
        <taxon>Arthropoda</taxon>
        <taxon>Hexapoda</taxon>
        <taxon>Insecta</taxon>
        <taxon>Pterygota</taxon>
        <taxon>Neoptera</taxon>
        <taxon>Endopterygota</taxon>
        <taxon>Hymenoptera</taxon>
        <taxon>Apocrita</taxon>
        <taxon>Aculeata</taxon>
        <taxon>Vespoidea</taxon>
        <taxon>Vespidae</taxon>
        <taxon>Vespinae</taxon>
        <taxon>Vespula</taxon>
    </lineage>
</organism>
<keyword evidence="2" id="KW-1185">Reference proteome</keyword>
<reference evidence="1 2" key="1">
    <citation type="journal article" date="2024" name="Ann. Entomol. Soc. Am.">
        <title>Genomic analyses of the southern and eastern yellowjacket wasps (Hymenoptera: Vespidae) reveal evolutionary signatures of social life.</title>
        <authorList>
            <person name="Catto M.A."/>
            <person name="Caine P.B."/>
            <person name="Orr S.E."/>
            <person name="Hunt B.G."/>
            <person name="Goodisman M.A.D."/>
        </authorList>
    </citation>
    <scope>NUCLEOTIDE SEQUENCE [LARGE SCALE GENOMIC DNA]</scope>
    <source>
        <strain evidence="1">233</strain>
        <tissue evidence="1">Head and thorax</tissue>
    </source>
</reference>